<evidence type="ECO:0000313" key="6">
    <source>
        <dbReference type="Proteomes" id="UP000637720"/>
    </source>
</evidence>
<dbReference type="InterPro" id="IPR041614">
    <property type="entry name" value="DprA_WH"/>
</dbReference>
<dbReference type="RefSeq" id="WP_188816955.1">
    <property type="nucleotide sequence ID" value="NZ_BMOF01000014.1"/>
</dbReference>
<accession>A0A8J3B612</accession>
<reference evidence="5" key="1">
    <citation type="journal article" date="2014" name="Int. J. Syst. Evol. Microbiol.">
        <title>Complete genome sequence of Corynebacterium casei LMG S-19264T (=DSM 44701T), isolated from a smear-ripened cheese.</title>
        <authorList>
            <consortium name="US DOE Joint Genome Institute (JGI-PGF)"/>
            <person name="Walter F."/>
            <person name="Albersmeier A."/>
            <person name="Kalinowski J."/>
            <person name="Ruckert C."/>
        </authorList>
    </citation>
    <scope>NUCLEOTIDE SEQUENCE</scope>
    <source>
        <strain evidence="5">JCM 14719</strain>
    </source>
</reference>
<dbReference type="InterPro" id="IPR036388">
    <property type="entry name" value="WH-like_DNA-bd_sf"/>
</dbReference>
<dbReference type="InterPro" id="IPR036390">
    <property type="entry name" value="WH_DNA-bd_sf"/>
</dbReference>
<keyword evidence="6" id="KW-1185">Reference proteome</keyword>
<evidence type="ECO:0000259" key="4">
    <source>
        <dbReference type="Pfam" id="PF17782"/>
    </source>
</evidence>
<proteinExistence type="inferred from homology"/>
<dbReference type="InterPro" id="IPR057666">
    <property type="entry name" value="DrpA_SLOG"/>
</dbReference>
<dbReference type="SUPFAM" id="SSF46785">
    <property type="entry name" value="Winged helix' DNA-binding domain"/>
    <property type="match status" value="1"/>
</dbReference>
<dbReference type="EMBL" id="BMOF01000014">
    <property type="protein sequence ID" value="GGJ98017.1"/>
    <property type="molecule type" value="Genomic_DNA"/>
</dbReference>
<dbReference type="PANTHER" id="PTHR43022">
    <property type="entry name" value="PROTEIN SMF"/>
    <property type="match status" value="1"/>
</dbReference>
<feature type="domain" description="DprA winged helix" evidence="4">
    <location>
        <begin position="332"/>
        <end position="392"/>
    </location>
</feature>
<dbReference type="Gene3D" id="3.40.50.450">
    <property type="match status" value="1"/>
</dbReference>
<dbReference type="SUPFAM" id="SSF102405">
    <property type="entry name" value="MCP/YpsA-like"/>
    <property type="match status" value="1"/>
</dbReference>
<reference evidence="5" key="2">
    <citation type="submission" date="2020-09" db="EMBL/GenBank/DDBJ databases">
        <authorList>
            <person name="Sun Q."/>
            <person name="Ohkuma M."/>
        </authorList>
    </citation>
    <scope>NUCLEOTIDE SEQUENCE</scope>
    <source>
        <strain evidence="5">JCM 14719</strain>
    </source>
</reference>
<evidence type="ECO:0000313" key="5">
    <source>
        <dbReference type="EMBL" id="GGJ98017.1"/>
    </source>
</evidence>
<organism evidence="5 6">
    <name type="scientific">Calditerricola satsumensis</name>
    <dbReference type="NCBI Taxonomy" id="373054"/>
    <lineage>
        <taxon>Bacteria</taxon>
        <taxon>Bacillati</taxon>
        <taxon>Bacillota</taxon>
        <taxon>Bacilli</taxon>
        <taxon>Bacillales</taxon>
        <taxon>Bacillaceae</taxon>
        <taxon>Calditerricola</taxon>
    </lineage>
</organism>
<comment type="similarity">
    <text evidence="1">Belongs to the DprA/Smf family.</text>
</comment>
<dbReference type="Pfam" id="PF17782">
    <property type="entry name" value="WHD_DprA"/>
    <property type="match status" value="1"/>
</dbReference>
<dbReference type="AlphaFoldDB" id="A0A8J3B612"/>
<evidence type="ECO:0000256" key="2">
    <source>
        <dbReference type="SAM" id="MobiDB-lite"/>
    </source>
</evidence>
<evidence type="ECO:0000259" key="3">
    <source>
        <dbReference type="Pfam" id="PF02481"/>
    </source>
</evidence>
<sequence length="414" mass="43065">MERSETSGLLAVLASVDGVGPRTLFRLVEAAGGQPEGLVGGDLAQLCRDARIPPEVAARVREAATPRAVRALLARLARLEVGLLTYWDAAYPSLLAHIADPPPVLFVRGDLKALDAPGLAIVGTRRPTPYGRAAARRLAFDAAGQGWTVVSGLAAGIDGEAHLGALEAGGTTVAVLGCGVDVVYPRQHRRLYERIWREGGLVLSELPPGTPPQKGFFPRRNRIISGLSHGVVVVEAGEKSGSLITADLALEQGREVFAVPGSIFSPESRGPHALIQQGAKLVTGIDDVLSELAGAAGLAATSRADARVQAAAGTGAGRGGRAHDAGSSSETPPEPPFLTALSPEERAVWPHLVRGPVHVDDLVAATGLTPGALHAALLALELRGWVMQLPGGLYVAQETFARRGEKRFAEGQGD</sequence>
<dbReference type="InterPro" id="IPR003488">
    <property type="entry name" value="DprA"/>
</dbReference>
<evidence type="ECO:0000256" key="1">
    <source>
        <dbReference type="ARBA" id="ARBA00006525"/>
    </source>
</evidence>
<dbReference type="NCBIfam" id="TIGR00732">
    <property type="entry name" value="dprA"/>
    <property type="match status" value="1"/>
</dbReference>
<feature type="domain" description="Smf/DprA SLOG" evidence="3">
    <location>
        <begin position="83"/>
        <end position="292"/>
    </location>
</feature>
<dbReference type="Pfam" id="PF02481">
    <property type="entry name" value="DNA_processg_A"/>
    <property type="match status" value="1"/>
</dbReference>
<gene>
    <name evidence="5" type="ORF">GCM10007043_09940</name>
</gene>
<name>A0A8J3B612_9BACI</name>
<dbReference type="GO" id="GO:0009294">
    <property type="term" value="P:DNA-mediated transformation"/>
    <property type="evidence" value="ECO:0007669"/>
    <property type="project" value="InterPro"/>
</dbReference>
<dbReference type="PANTHER" id="PTHR43022:SF1">
    <property type="entry name" value="PROTEIN SMF"/>
    <property type="match status" value="1"/>
</dbReference>
<feature type="region of interest" description="Disordered" evidence="2">
    <location>
        <begin position="312"/>
        <end position="336"/>
    </location>
</feature>
<dbReference type="Gene3D" id="1.10.10.10">
    <property type="entry name" value="Winged helix-like DNA-binding domain superfamily/Winged helix DNA-binding domain"/>
    <property type="match status" value="1"/>
</dbReference>
<comment type="caution">
    <text evidence="5">The sequence shown here is derived from an EMBL/GenBank/DDBJ whole genome shotgun (WGS) entry which is preliminary data.</text>
</comment>
<dbReference type="Proteomes" id="UP000637720">
    <property type="component" value="Unassembled WGS sequence"/>
</dbReference>
<protein>
    <submittedName>
        <fullName evidence="5">DNA protecting protein DprA</fullName>
    </submittedName>
</protein>